<accession>A0A8H2PU36</accession>
<protein>
    <submittedName>
        <fullName evidence="1">Uncharacterized protein</fullName>
    </submittedName>
</protein>
<sequence>MPVHQKNYSPEFIPVLAAGRHRSARKGGCFMEFASYLAGEKWSDHPPCTHPALALLARLVNDCTSDGERSELAELIPSVIGLTSSDPRVELLIALRVASAALPIASEERQRALAVGIIATHSQLANLRPLADTNLTLRVASALAQAPLAERWARKFVAGNPADHRDRAVTRMTNSIIRTAVLGIAQACSPGTDASMRALLRSAIEDCRLVVDSNLTDVEPQTSGIATPTSATYRLTA</sequence>
<reference evidence="1 2" key="1">
    <citation type="submission" date="2019-06" db="EMBL/GenBank/DDBJ databases">
        <title>Sequencing the genomes of 1000 actinobacteria strains.</title>
        <authorList>
            <person name="Klenk H.-P."/>
        </authorList>
    </citation>
    <scope>NUCLEOTIDE SEQUENCE [LARGE SCALE GENOMIC DNA]</scope>
    <source>
        <strain evidence="1 2">DSM 21947</strain>
    </source>
</reference>
<proteinExistence type="predicted"/>
<dbReference type="Proteomes" id="UP000316560">
    <property type="component" value="Unassembled WGS sequence"/>
</dbReference>
<dbReference type="AlphaFoldDB" id="A0A8H2PU36"/>
<name>A0A8H2PU36_9MICO</name>
<comment type="caution">
    <text evidence="1">The sequence shown here is derived from an EMBL/GenBank/DDBJ whole genome shotgun (WGS) entry which is preliminary data.</text>
</comment>
<keyword evidence="2" id="KW-1185">Reference proteome</keyword>
<gene>
    <name evidence="1" type="ORF">FB472_0732</name>
</gene>
<evidence type="ECO:0000313" key="1">
    <source>
        <dbReference type="EMBL" id="TQO19192.1"/>
    </source>
</evidence>
<dbReference type="EMBL" id="VFRA01000001">
    <property type="protein sequence ID" value="TQO19192.1"/>
    <property type="molecule type" value="Genomic_DNA"/>
</dbReference>
<evidence type="ECO:0000313" key="2">
    <source>
        <dbReference type="Proteomes" id="UP000316560"/>
    </source>
</evidence>
<organism evidence="1 2">
    <name type="scientific">Rhodoglobus vestalii</name>
    <dbReference type="NCBI Taxonomy" id="193384"/>
    <lineage>
        <taxon>Bacteria</taxon>
        <taxon>Bacillati</taxon>
        <taxon>Actinomycetota</taxon>
        <taxon>Actinomycetes</taxon>
        <taxon>Micrococcales</taxon>
        <taxon>Microbacteriaceae</taxon>
        <taxon>Rhodoglobus</taxon>
    </lineage>
</organism>